<feature type="domain" description="FAD-dependent oxidoreductase 2 FAD-binding" evidence="14">
    <location>
        <begin position="36"/>
        <end position="470"/>
    </location>
</feature>
<comment type="cofactor">
    <cofactor evidence="1">
        <name>FAD</name>
        <dbReference type="ChEBI" id="CHEBI:57692"/>
    </cofactor>
</comment>
<dbReference type="SUPFAM" id="SSF46977">
    <property type="entry name" value="Succinate dehydrogenase/fumarate reductase flavoprotein C-terminal domain"/>
    <property type="match status" value="1"/>
</dbReference>
<evidence type="ECO:0000256" key="2">
    <source>
        <dbReference type="ARBA" id="ARBA00004413"/>
    </source>
</evidence>
<sequence length="671" mass="74555">MSILDSKIPEGPLADKWTKHKNTINLVNPANKRNIDVIVVGTGLAGGSAAATLAELGYNVKTFCYSDSPRRAHSIAAQGGINAAKNYQGDGDSSYRLFYDTVKGGDYRSREANVYRLAEVSGNIIDQCVAQGVPFAREYGGLLDNRSFGGVLVSRTFYAKGQTGQQLLLGAYSAMNRQINRGKIQAFNRHEMLDLVKVDGKARGIIARNLVTGEIERHSAHAVVLASGGYGNVFFLSTNAMGSNVMAAWRAHRRGAFFANPCYTQIHPTCIPVSGDHQSKLTLMSESLRNDGRIWVPKRIEDSEAIRAGKLKPTQLAEEERDYYLERRYPAFGNLVPRDVASRAAKERCDAGFGVNKTGEAVYLDFASAIQRYGKEKALTSGIHNPTADQIRELGEKVIEDKYGNLFQMYEKIVDENPYKTPMMIYPAVHYTMGGLWVDYNLQTTIPGCYAAGEANFSDHGANRLGASALMQGLADGYFVLPYTIGDYLSHDIRTGKIPTDTPEFDQAEKEVTDRIAKLMSGSGENSVDYYHKKLGKIMWNKCGMSRNEKGLREAIEEIAVLREDFWKNVKVPGTANSMNPELEKAGRVADFLELGELFAKDALDRRESCGGHFREESVEQSGEQEGEALRDDENFKYVSAWEYMGEPKDAKLHKEDLVFDNIELKTRSYK</sequence>
<evidence type="ECO:0000259" key="15">
    <source>
        <dbReference type="Pfam" id="PF02910"/>
    </source>
</evidence>
<evidence type="ECO:0000256" key="9">
    <source>
        <dbReference type="ARBA" id="ARBA00022982"/>
    </source>
</evidence>
<evidence type="ECO:0000256" key="11">
    <source>
        <dbReference type="ARBA" id="ARBA00023136"/>
    </source>
</evidence>
<keyword evidence="10" id="KW-0560">Oxidoreductase</keyword>
<gene>
    <name evidence="16" type="primary">sdhA</name>
    <name evidence="16" type="ORF">GCM10007384_12580</name>
</gene>
<evidence type="ECO:0000256" key="8">
    <source>
        <dbReference type="ARBA" id="ARBA00022827"/>
    </source>
</evidence>
<dbReference type="InterPro" id="IPR027477">
    <property type="entry name" value="Succ_DH/fumarate_Rdtase_cat_sf"/>
</dbReference>
<feature type="active site" description="Proton acceptor" evidence="13">
    <location>
        <position position="338"/>
    </location>
</feature>
<dbReference type="Pfam" id="PF02910">
    <property type="entry name" value="Succ_DH_flav_C"/>
    <property type="match status" value="1"/>
</dbReference>
<dbReference type="GO" id="GO:0008177">
    <property type="term" value="F:succinate dehydrogenase (quinone) activity"/>
    <property type="evidence" value="ECO:0007669"/>
    <property type="project" value="UniProtKB-EC"/>
</dbReference>
<dbReference type="SUPFAM" id="SSF51905">
    <property type="entry name" value="FAD/NAD(P)-binding domain"/>
    <property type="match status" value="1"/>
</dbReference>
<evidence type="ECO:0000256" key="5">
    <source>
        <dbReference type="ARBA" id="ARBA00022448"/>
    </source>
</evidence>
<dbReference type="GO" id="GO:0005886">
    <property type="term" value="C:plasma membrane"/>
    <property type="evidence" value="ECO:0007669"/>
    <property type="project" value="UniProtKB-SubCell"/>
</dbReference>
<evidence type="ECO:0000256" key="13">
    <source>
        <dbReference type="PIRSR" id="PIRSR630664-50"/>
    </source>
</evidence>
<dbReference type="GO" id="GO:0009055">
    <property type="term" value="F:electron transfer activity"/>
    <property type="evidence" value="ECO:0007669"/>
    <property type="project" value="TreeGrafter"/>
</dbReference>
<dbReference type="NCBIfam" id="NF005749">
    <property type="entry name" value="PRK07573.1"/>
    <property type="match status" value="1"/>
</dbReference>
<dbReference type="GO" id="GO:0009061">
    <property type="term" value="P:anaerobic respiration"/>
    <property type="evidence" value="ECO:0007669"/>
    <property type="project" value="TreeGrafter"/>
</dbReference>
<dbReference type="PANTHER" id="PTHR11632">
    <property type="entry name" value="SUCCINATE DEHYDROGENASE 2 FLAVOPROTEIN SUBUNIT"/>
    <property type="match status" value="1"/>
</dbReference>
<dbReference type="RefSeq" id="WP_027411600.1">
    <property type="nucleotide sequence ID" value="NZ_BMWS01000006.1"/>
</dbReference>
<dbReference type="Gene3D" id="1.20.58.100">
    <property type="entry name" value="Fumarate reductase/succinate dehydrogenase flavoprotein-like, C-terminal domain"/>
    <property type="match status" value="1"/>
</dbReference>
<dbReference type="Gene3D" id="3.90.700.10">
    <property type="entry name" value="Succinate dehydrogenase/fumarate reductase flavoprotein, catalytic domain"/>
    <property type="match status" value="1"/>
</dbReference>
<evidence type="ECO:0000256" key="1">
    <source>
        <dbReference type="ARBA" id="ARBA00001974"/>
    </source>
</evidence>
<reference evidence="16 17" key="1">
    <citation type="journal article" date="2014" name="Int. J. Syst. Evol. Microbiol.">
        <title>Complete genome sequence of Corynebacterium casei LMG S-19264T (=DSM 44701T), isolated from a smear-ripened cheese.</title>
        <authorList>
            <consortium name="US DOE Joint Genome Institute (JGI-PGF)"/>
            <person name="Walter F."/>
            <person name="Albersmeier A."/>
            <person name="Kalinowski J."/>
            <person name="Ruckert C."/>
        </authorList>
    </citation>
    <scope>NUCLEOTIDE SEQUENCE [LARGE SCALE GENOMIC DNA]</scope>
    <source>
        <strain evidence="16 17">KCTC 12285</strain>
    </source>
</reference>
<dbReference type="InterPro" id="IPR036188">
    <property type="entry name" value="FAD/NAD-bd_sf"/>
</dbReference>
<dbReference type="PANTHER" id="PTHR11632:SF53">
    <property type="entry name" value="SUCCINATE DEHYDROGENASE FLAVOPROTEIN SUBUNIT"/>
    <property type="match status" value="1"/>
</dbReference>
<evidence type="ECO:0000256" key="3">
    <source>
        <dbReference type="ARBA" id="ARBA00008040"/>
    </source>
</evidence>
<keyword evidence="11" id="KW-0472">Membrane</keyword>
<keyword evidence="5" id="KW-0813">Transport</keyword>
<comment type="subcellular location">
    <subcellularLocation>
        <location evidence="2">Cell membrane</location>
        <topology evidence="2">Peripheral membrane protein</topology>
        <orientation evidence="2">Cytoplasmic side</orientation>
    </subcellularLocation>
</comment>
<dbReference type="FunFam" id="3.50.50.60:FF:000009">
    <property type="entry name" value="Succinate dehydrogenase flavoprotein subunit"/>
    <property type="match status" value="1"/>
</dbReference>
<keyword evidence="7" id="KW-0285">Flavoprotein</keyword>
<dbReference type="AlphaFoldDB" id="A0A918N2F2"/>
<comment type="catalytic activity">
    <reaction evidence="12">
        <text>a quinone + succinate = fumarate + a quinol</text>
        <dbReference type="Rhea" id="RHEA:40523"/>
        <dbReference type="ChEBI" id="CHEBI:24646"/>
        <dbReference type="ChEBI" id="CHEBI:29806"/>
        <dbReference type="ChEBI" id="CHEBI:30031"/>
        <dbReference type="ChEBI" id="CHEBI:132124"/>
        <dbReference type="EC" id="1.3.5.1"/>
    </reaction>
</comment>
<dbReference type="Gene3D" id="3.50.50.60">
    <property type="entry name" value="FAD/NAD(P)-binding domain"/>
    <property type="match status" value="2"/>
</dbReference>
<dbReference type="InterPro" id="IPR003953">
    <property type="entry name" value="FAD-dep_OxRdtase_2_FAD-bd"/>
</dbReference>
<evidence type="ECO:0000256" key="10">
    <source>
        <dbReference type="ARBA" id="ARBA00023002"/>
    </source>
</evidence>
<comment type="caution">
    <text evidence="16">The sequence shown here is derived from an EMBL/GenBank/DDBJ whole genome shotgun (WGS) entry which is preliminary data.</text>
</comment>
<dbReference type="FunFam" id="1.20.58.100:FF:000003">
    <property type="entry name" value="Succinate dehydrogenase flavoprotein subunit"/>
    <property type="match status" value="1"/>
</dbReference>
<keyword evidence="6" id="KW-1003">Cell membrane</keyword>
<dbReference type="SUPFAM" id="SSF56425">
    <property type="entry name" value="Succinate dehydrogenase/fumarate reductase flavoprotein, catalytic domain"/>
    <property type="match status" value="1"/>
</dbReference>
<organism evidence="16 17">
    <name type="scientific">Aquimarina muelleri</name>
    <dbReference type="NCBI Taxonomy" id="279356"/>
    <lineage>
        <taxon>Bacteria</taxon>
        <taxon>Pseudomonadati</taxon>
        <taxon>Bacteroidota</taxon>
        <taxon>Flavobacteriia</taxon>
        <taxon>Flavobacteriales</taxon>
        <taxon>Flavobacteriaceae</taxon>
        <taxon>Aquimarina</taxon>
    </lineage>
</organism>
<keyword evidence="9" id="KW-0249">Electron transport</keyword>
<evidence type="ECO:0000256" key="12">
    <source>
        <dbReference type="ARBA" id="ARBA00049220"/>
    </source>
</evidence>
<comment type="similarity">
    <text evidence="3">Belongs to the FAD-dependent oxidoreductase 2 family. FRD/SDH subfamily.</text>
</comment>
<keyword evidence="8" id="KW-0274">FAD</keyword>
<evidence type="ECO:0000259" key="14">
    <source>
        <dbReference type="Pfam" id="PF00890"/>
    </source>
</evidence>
<dbReference type="InterPro" id="IPR015939">
    <property type="entry name" value="Fum_Rdtase/Succ_DH_flav-like_C"/>
</dbReference>
<name>A0A918N2F2_9FLAO</name>
<dbReference type="EC" id="1.3.5.1" evidence="4"/>
<dbReference type="EMBL" id="BMWS01000006">
    <property type="protein sequence ID" value="GGX12289.1"/>
    <property type="molecule type" value="Genomic_DNA"/>
</dbReference>
<protein>
    <recommendedName>
        <fullName evidence="4">succinate dehydrogenase</fullName>
        <ecNumber evidence="4">1.3.5.1</ecNumber>
    </recommendedName>
</protein>
<dbReference type="InterPro" id="IPR030664">
    <property type="entry name" value="SdhA/FrdA/AprA"/>
</dbReference>
<evidence type="ECO:0000256" key="7">
    <source>
        <dbReference type="ARBA" id="ARBA00022630"/>
    </source>
</evidence>
<proteinExistence type="inferred from homology"/>
<evidence type="ECO:0000313" key="16">
    <source>
        <dbReference type="EMBL" id="GGX12289.1"/>
    </source>
</evidence>
<dbReference type="NCBIfam" id="TIGR01811">
    <property type="entry name" value="sdhA_Bsu"/>
    <property type="match status" value="1"/>
</dbReference>
<accession>A0A918N2F2</accession>
<dbReference type="PRINTS" id="PR00368">
    <property type="entry name" value="FADPNR"/>
</dbReference>
<dbReference type="Pfam" id="PF00890">
    <property type="entry name" value="FAD_binding_2"/>
    <property type="match status" value="1"/>
</dbReference>
<evidence type="ECO:0000313" key="17">
    <source>
        <dbReference type="Proteomes" id="UP000601108"/>
    </source>
</evidence>
<evidence type="ECO:0000256" key="4">
    <source>
        <dbReference type="ARBA" id="ARBA00012792"/>
    </source>
</evidence>
<dbReference type="GO" id="GO:0050660">
    <property type="term" value="F:flavin adenine dinucleotide binding"/>
    <property type="evidence" value="ECO:0007669"/>
    <property type="project" value="TreeGrafter"/>
</dbReference>
<feature type="domain" description="Fumarate reductase/succinate dehydrogenase flavoprotein-like C-terminal" evidence="15">
    <location>
        <begin position="532"/>
        <end position="670"/>
    </location>
</feature>
<evidence type="ECO:0000256" key="6">
    <source>
        <dbReference type="ARBA" id="ARBA00022475"/>
    </source>
</evidence>
<dbReference type="InterPro" id="IPR011280">
    <property type="entry name" value="Succ_DH/Fum_Rdt_flav_su"/>
</dbReference>
<dbReference type="InterPro" id="IPR037099">
    <property type="entry name" value="Fum_R/Succ_DH_flav-like_C_sf"/>
</dbReference>
<keyword evidence="17" id="KW-1185">Reference proteome</keyword>
<dbReference type="Proteomes" id="UP000601108">
    <property type="component" value="Unassembled WGS sequence"/>
</dbReference>